<feature type="transmembrane region" description="Helical" evidence="6">
    <location>
        <begin position="348"/>
        <end position="366"/>
    </location>
</feature>
<feature type="transmembrane region" description="Helical" evidence="6">
    <location>
        <begin position="52"/>
        <end position="71"/>
    </location>
</feature>
<dbReference type="Pfam" id="PF11700">
    <property type="entry name" value="ATG22"/>
    <property type="match status" value="1"/>
</dbReference>
<feature type="transmembrane region" description="Helical" evidence="6">
    <location>
        <begin position="253"/>
        <end position="274"/>
    </location>
</feature>
<evidence type="ECO:0000256" key="3">
    <source>
        <dbReference type="ARBA" id="ARBA00022692"/>
    </source>
</evidence>
<keyword evidence="2" id="KW-0813">Transport</keyword>
<sequence>MTAPGLKPPAIAGWCLYDWAMSAFNTIILTFVFSVYFTKGVSADADQGSADWAFMLGLSGLVIALLSPVLGAIADRGGRIKPWLASCTFIAVAGSALLWLIKPDPAFALPALILVGVAAAAFELSNVFYNALLPITTPRSHLGRVSGWGWGLGYLGGLVSLILCLVVLLQADAPLFGLLSKEESEPVRATALLVALWYGLFAVPLFLLTPDRVAEAGVTVSGAVRDGWASLITTLRAMPRHANTLRFLIASALWRDGINTITAFGGIYAGIVFGMVEEQLIIFAIVLNVAAGLGAIGFAWADDRIGAKPTLIVSLIGLIITGTSMVLVGTPAWAWAPTLSLPLDFTPDQQWLLLLGMGLGIFYGPAQAAARSMMARLSPPGLETEFFGIYALAGRAVGVLGPLAYGLAVTALGTQRAGMATVIVLFLLGTALLLTVKERR</sequence>
<dbReference type="PANTHER" id="PTHR23519">
    <property type="entry name" value="AUTOPHAGY-RELATED PROTEIN 22"/>
    <property type="match status" value="1"/>
</dbReference>
<keyword evidence="3 6" id="KW-0812">Transmembrane</keyword>
<accession>A0A255Z4L0</accession>
<dbReference type="Proteomes" id="UP000216998">
    <property type="component" value="Unassembled WGS sequence"/>
</dbReference>
<feature type="transmembrane region" description="Helical" evidence="6">
    <location>
        <begin position="83"/>
        <end position="101"/>
    </location>
</feature>
<reference evidence="7 8" key="1">
    <citation type="submission" date="2017-07" db="EMBL/GenBank/DDBJ databases">
        <title>Niveispirillum cyanobacteriorum sp. nov., isolated from cyanobacterial aggregates in a eutrophic lake.</title>
        <authorList>
            <person name="Cai H."/>
        </authorList>
    </citation>
    <scope>NUCLEOTIDE SEQUENCE [LARGE SCALE GENOMIC DNA]</scope>
    <source>
        <strain evidence="8">TH1-14</strain>
    </source>
</reference>
<feature type="transmembrane region" description="Helical" evidence="6">
    <location>
        <begin position="150"/>
        <end position="169"/>
    </location>
</feature>
<dbReference type="EMBL" id="NOXU01000022">
    <property type="protein sequence ID" value="OYQ36463.1"/>
    <property type="molecule type" value="Genomic_DNA"/>
</dbReference>
<dbReference type="GO" id="GO:0012505">
    <property type="term" value="C:endomembrane system"/>
    <property type="evidence" value="ECO:0007669"/>
    <property type="project" value="UniProtKB-SubCell"/>
</dbReference>
<evidence type="ECO:0000256" key="4">
    <source>
        <dbReference type="ARBA" id="ARBA00022989"/>
    </source>
</evidence>
<feature type="transmembrane region" description="Helical" evidence="6">
    <location>
        <begin position="16"/>
        <end position="37"/>
    </location>
</feature>
<dbReference type="AlphaFoldDB" id="A0A255Z4L0"/>
<name>A0A255Z4L0_9PROT</name>
<feature type="transmembrane region" description="Helical" evidence="6">
    <location>
        <begin position="387"/>
        <end position="405"/>
    </location>
</feature>
<gene>
    <name evidence="7" type="ORF">CHU95_04360</name>
</gene>
<evidence type="ECO:0000256" key="6">
    <source>
        <dbReference type="SAM" id="Phobius"/>
    </source>
</evidence>
<feature type="transmembrane region" description="Helical" evidence="6">
    <location>
        <begin position="417"/>
        <end position="436"/>
    </location>
</feature>
<evidence type="ECO:0000313" key="7">
    <source>
        <dbReference type="EMBL" id="OYQ36463.1"/>
    </source>
</evidence>
<feature type="transmembrane region" description="Helical" evidence="6">
    <location>
        <begin position="107"/>
        <end position="129"/>
    </location>
</feature>
<keyword evidence="5 6" id="KW-0472">Membrane</keyword>
<keyword evidence="4 6" id="KW-1133">Transmembrane helix</keyword>
<keyword evidence="8" id="KW-1185">Reference proteome</keyword>
<dbReference type="Gene3D" id="1.20.1250.20">
    <property type="entry name" value="MFS general substrate transporter like domains"/>
    <property type="match status" value="2"/>
</dbReference>
<dbReference type="RefSeq" id="WP_094454300.1">
    <property type="nucleotide sequence ID" value="NZ_NOXU01000022.1"/>
</dbReference>
<evidence type="ECO:0000313" key="8">
    <source>
        <dbReference type="Proteomes" id="UP000216998"/>
    </source>
</evidence>
<dbReference type="SUPFAM" id="SSF103473">
    <property type="entry name" value="MFS general substrate transporter"/>
    <property type="match status" value="1"/>
</dbReference>
<feature type="transmembrane region" description="Helical" evidence="6">
    <location>
        <begin position="280"/>
        <end position="300"/>
    </location>
</feature>
<feature type="transmembrane region" description="Helical" evidence="6">
    <location>
        <begin position="312"/>
        <end position="336"/>
    </location>
</feature>
<dbReference type="PANTHER" id="PTHR23519:SF1">
    <property type="entry name" value="AUTOPHAGY-RELATED PROTEIN 22"/>
    <property type="match status" value="1"/>
</dbReference>
<evidence type="ECO:0000256" key="1">
    <source>
        <dbReference type="ARBA" id="ARBA00004127"/>
    </source>
</evidence>
<evidence type="ECO:0000256" key="2">
    <source>
        <dbReference type="ARBA" id="ARBA00022448"/>
    </source>
</evidence>
<dbReference type="InterPro" id="IPR024671">
    <property type="entry name" value="Atg22-like"/>
</dbReference>
<comment type="caution">
    <text evidence="7">The sequence shown here is derived from an EMBL/GenBank/DDBJ whole genome shotgun (WGS) entry which is preliminary data.</text>
</comment>
<protein>
    <submittedName>
        <fullName evidence="7">MFS transporter</fullName>
    </submittedName>
</protein>
<dbReference type="InterPro" id="IPR036259">
    <property type="entry name" value="MFS_trans_sf"/>
</dbReference>
<dbReference type="OrthoDB" id="9768783at2"/>
<feature type="transmembrane region" description="Helical" evidence="6">
    <location>
        <begin position="189"/>
        <end position="208"/>
    </location>
</feature>
<organism evidence="7 8">
    <name type="scientific">Niveispirillum lacus</name>
    <dbReference type="NCBI Taxonomy" id="1981099"/>
    <lineage>
        <taxon>Bacteria</taxon>
        <taxon>Pseudomonadati</taxon>
        <taxon>Pseudomonadota</taxon>
        <taxon>Alphaproteobacteria</taxon>
        <taxon>Rhodospirillales</taxon>
        <taxon>Azospirillaceae</taxon>
        <taxon>Niveispirillum</taxon>
    </lineage>
</organism>
<evidence type="ECO:0000256" key="5">
    <source>
        <dbReference type="ARBA" id="ARBA00023136"/>
    </source>
</evidence>
<dbReference type="InterPro" id="IPR050495">
    <property type="entry name" value="ATG22/LtaA_families"/>
</dbReference>
<proteinExistence type="predicted"/>
<comment type="subcellular location">
    <subcellularLocation>
        <location evidence="1">Endomembrane system</location>
        <topology evidence="1">Multi-pass membrane protein</topology>
    </subcellularLocation>
</comment>